<dbReference type="AlphaFoldDB" id="A0A3N9XSM7"/>
<organism evidence="1 2">
    <name type="scientific">Micromonospora ureilytica</name>
    <dbReference type="NCBI Taxonomy" id="709868"/>
    <lineage>
        <taxon>Bacteria</taxon>
        <taxon>Bacillati</taxon>
        <taxon>Actinomycetota</taxon>
        <taxon>Actinomycetes</taxon>
        <taxon>Micromonosporales</taxon>
        <taxon>Micromonosporaceae</taxon>
        <taxon>Micromonospora</taxon>
    </lineage>
</organism>
<evidence type="ECO:0000313" key="1">
    <source>
        <dbReference type="EMBL" id="RQX16091.1"/>
    </source>
</evidence>
<reference evidence="1 2" key="1">
    <citation type="submission" date="2018-04" db="EMBL/GenBank/DDBJ databases">
        <title>Micromonosporas from Atacama Desert.</title>
        <authorList>
            <person name="Carro L."/>
            <person name="Klenk H.-P."/>
            <person name="Goodfellow M."/>
        </authorList>
    </citation>
    <scope>NUCLEOTIDE SEQUENCE [LARGE SCALE GENOMIC DNA]</scope>
    <source>
        <strain evidence="1 2">LB19</strain>
    </source>
</reference>
<gene>
    <name evidence="1" type="ORF">DDE19_16605</name>
</gene>
<sequence>MALALPAVLLVGCSAPEAEAPAVPLISHEPGVVVDLSLPFDRYELSPEGSVQVSRALYQLLEKCMAGFGLRLNVPEALPLKYPVHATQLYWQGMYDVREHGYVGPPGFVDEMSAAARRGRRHLLIPAEQTAVYFGEAASHGALPVPTGGCDGAAERELNGSPERPVLAAVDLSVEPHLAIEWFEGQAADRAMGDARYRSVLLAWSRCMARDGHSYRDPDAAASDPLWNVRGEQPSTPPSSEEIAAVVADRACRTETNLTGILRNLIAEFENDILAAHKSDIETVSSLLRTRARNAARMLDTPPIT</sequence>
<dbReference type="Proteomes" id="UP000278981">
    <property type="component" value="Unassembled WGS sequence"/>
</dbReference>
<name>A0A3N9XSM7_9ACTN</name>
<dbReference type="EMBL" id="QDGB01000262">
    <property type="protein sequence ID" value="RQX16091.1"/>
    <property type="molecule type" value="Genomic_DNA"/>
</dbReference>
<evidence type="ECO:0000313" key="2">
    <source>
        <dbReference type="Proteomes" id="UP000278981"/>
    </source>
</evidence>
<proteinExistence type="predicted"/>
<protein>
    <submittedName>
        <fullName evidence="1">Uncharacterized protein</fullName>
    </submittedName>
</protein>
<accession>A0A3N9XSM7</accession>
<comment type="caution">
    <text evidence="1">The sequence shown here is derived from an EMBL/GenBank/DDBJ whole genome shotgun (WGS) entry which is preliminary data.</text>
</comment>